<organism evidence="2 3">
    <name type="scientific">Solanum pinnatisectum</name>
    <name type="common">tansyleaf nightshade</name>
    <dbReference type="NCBI Taxonomy" id="50273"/>
    <lineage>
        <taxon>Eukaryota</taxon>
        <taxon>Viridiplantae</taxon>
        <taxon>Streptophyta</taxon>
        <taxon>Embryophyta</taxon>
        <taxon>Tracheophyta</taxon>
        <taxon>Spermatophyta</taxon>
        <taxon>Magnoliopsida</taxon>
        <taxon>eudicotyledons</taxon>
        <taxon>Gunneridae</taxon>
        <taxon>Pentapetalae</taxon>
        <taxon>asterids</taxon>
        <taxon>lamiids</taxon>
        <taxon>Solanales</taxon>
        <taxon>Solanaceae</taxon>
        <taxon>Solanoideae</taxon>
        <taxon>Solaneae</taxon>
        <taxon>Solanum</taxon>
    </lineage>
</organism>
<dbReference type="InterPro" id="IPR025558">
    <property type="entry name" value="DUF4283"/>
</dbReference>
<dbReference type="Pfam" id="PF14111">
    <property type="entry name" value="DUF4283"/>
    <property type="match status" value="1"/>
</dbReference>
<accession>A0AAV9LDX6</accession>
<gene>
    <name evidence="2" type="ORF">R3W88_026670</name>
</gene>
<proteinExistence type="predicted"/>
<dbReference type="PANTHER" id="PTHR33233">
    <property type="entry name" value="ENDONUCLEASE/EXONUCLEASE/PHOSPHATASE"/>
    <property type="match status" value="1"/>
</dbReference>
<protein>
    <recommendedName>
        <fullName evidence="1">DUF4283 domain-containing protein</fullName>
    </recommendedName>
</protein>
<keyword evidence="3" id="KW-1185">Reference proteome</keyword>
<comment type="caution">
    <text evidence="2">The sequence shown here is derived from an EMBL/GenBank/DDBJ whole genome shotgun (WGS) entry which is preliminary data.</text>
</comment>
<dbReference type="EMBL" id="JAWPEI010000006">
    <property type="protein sequence ID" value="KAK4723891.1"/>
    <property type="molecule type" value="Genomic_DNA"/>
</dbReference>
<feature type="domain" description="DUF4283" evidence="1">
    <location>
        <begin position="24"/>
        <end position="106"/>
    </location>
</feature>
<evidence type="ECO:0000313" key="3">
    <source>
        <dbReference type="Proteomes" id="UP001311915"/>
    </source>
</evidence>
<evidence type="ECO:0000259" key="1">
    <source>
        <dbReference type="Pfam" id="PF14111"/>
    </source>
</evidence>
<dbReference type="AlphaFoldDB" id="A0AAV9LDX6"/>
<evidence type="ECO:0000313" key="2">
    <source>
        <dbReference type="EMBL" id="KAK4723891.1"/>
    </source>
</evidence>
<sequence length="204" mass="23808">MYLYCFKKENQVKLSEEDVGIGSEIWSKAIILYVIGNTPPIEVIMLFIATECNLMSKPKVYLHNDGFFVVKLHSIEDKNSILVTGPYMFNNRPIIFKSWTADFDFNKEVLKTIPLWVQFPNLPLHYWALVTLCKICSALGKPLYVNECTLLIEMDVTKPLPKHVEIFYPNRGRMQQKAQYDWEPIYCTMCCIVAHSYTELHKKE</sequence>
<name>A0AAV9LDX6_9SOLN</name>
<reference evidence="2 3" key="1">
    <citation type="submission" date="2023-10" db="EMBL/GenBank/DDBJ databases">
        <title>Genome-Wide Identification Analysis in wild type Solanum Pinnatisectum Reveals Some Genes Defensing Phytophthora Infestans.</title>
        <authorList>
            <person name="Sun C."/>
        </authorList>
    </citation>
    <scope>NUCLEOTIDE SEQUENCE [LARGE SCALE GENOMIC DNA]</scope>
    <source>
        <strain evidence="2">LQN</strain>
        <tissue evidence="2">Leaf</tissue>
    </source>
</reference>
<dbReference type="Proteomes" id="UP001311915">
    <property type="component" value="Unassembled WGS sequence"/>
</dbReference>
<dbReference type="PANTHER" id="PTHR33233:SF17">
    <property type="entry name" value="DUF4283 DOMAIN-CONTAINING PROTEIN"/>
    <property type="match status" value="1"/>
</dbReference>